<evidence type="ECO:0000313" key="2">
    <source>
        <dbReference type="EMBL" id="MBW0560759.1"/>
    </source>
</evidence>
<evidence type="ECO:0000313" key="3">
    <source>
        <dbReference type="Proteomes" id="UP000765509"/>
    </source>
</evidence>
<feature type="compositionally biased region" description="Basic and acidic residues" evidence="1">
    <location>
        <begin position="86"/>
        <end position="96"/>
    </location>
</feature>
<evidence type="ECO:0000256" key="1">
    <source>
        <dbReference type="SAM" id="MobiDB-lite"/>
    </source>
</evidence>
<protein>
    <submittedName>
        <fullName evidence="2">Uncharacterized protein</fullName>
    </submittedName>
</protein>
<dbReference type="EMBL" id="AVOT02069993">
    <property type="protein sequence ID" value="MBW0560759.1"/>
    <property type="molecule type" value="Genomic_DNA"/>
</dbReference>
<feature type="compositionally biased region" description="Basic and acidic residues" evidence="1">
    <location>
        <begin position="156"/>
        <end position="165"/>
    </location>
</feature>
<proteinExistence type="predicted"/>
<feature type="region of interest" description="Disordered" evidence="1">
    <location>
        <begin position="1"/>
        <end position="188"/>
    </location>
</feature>
<accession>A0A9Q3JEQ0</accession>
<reference evidence="2" key="1">
    <citation type="submission" date="2021-03" db="EMBL/GenBank/DDBJ databases">
        <title>Draft genome sequence of rust myrtle Austropuccinia psidii MF-1, a brazilian biotype.</title>
        <authorList>
            <person name="Quecine M.C."/>
            <person name="Pachon D.M.R."/>
            <person name="Bonatelli M.L."/>
            <person name="Correr F.H."/>
            <person name="Franceschini L.M."/>
            <person name="Leite T.F."/>
            <person name="Margarido G.R.A."/>
            <person name="Almeida C.A."/>
            <person name="Ferrarezi J.A."/>
            <person name="Labate C.A."/>
        </authorList>
    </citation>
    <scope>NUCLEOTIDE SEQUENCE</scope>
    <source>
        <strain evidence="2">MF-1</strain>
    </source>
</reference>
<feature type="non-terminal residue" evidence="2">
    <location>
        <position position="1"/>
    </location>
</feature>
<feature type="compositionally biased region" description="Polar residues" evidence="1">
    <location>
        <begin position="140"/>
        <end position="155"/>
    </location>
</feature>
<feature type="compositionally biased region" description="Basic and acidic residues" evidence="1">
    <location>
        <begin position="104"/>
        <end position="126"/>
    </location>
</feature>
<organism evidence="2 3">
    <name type="scientific">Austropuccinia psidii MF-1</name>
    <dbReference type="NCBI Taxonomy" id="1389203"/>
    <lineage>
        <taxon>Eukaryota</taxon>
        <taxon>Fungi</taxon>
        <taxon>Dikarya</taxon>
        <taxon>Basidiomycota</taxon>
        <taxon>Pucciniomycotina</taxon>
        <taxon>Pucciniomycetes</taxon>
        <taxon>Pucciniales</taxon>
        <taxon>Sphaerophragmiaceae</taxon>
        <taxon>Austropuccinia</taxon>
    </lineage>
</organism>
<feature type="compositionally biased region" description="Basic and acidic residues" evidence="1">
    <location>
        <begin position="34"/>
        <end position="44"/>
    </location>
</feature>
<gene>
    <name evidence="2" type="ORF">O181_100474</name>
</gene>
<sequence length="538" mass="62300">LSKTYITSPESSEAESEDSIEVQIAKRGTLFNSEKNKLPPKEMEATIQSNQRDVHKEEARPNPEVPSLPQERQSWRMPEFPPIPQGEDHRTLRRVEPPVLQRQFQKDKEFFEEPKSFIHRPEEGTRNDSSFGDRGPSGVYQLQTSSRSIQRQAQRTSEEAERSQEPSRQGQRQRQLAQTLPTGVQDPQIGAFSHGKCVQYGQNSNGIHSQRAGKDEQDFSMQINHVQTSINVEIGKLDAKLTRITLDISDLKRHDKKYTEWYKLTNARFDSIINACSRIESTFQVHNDEMEDLSILKMNDQLRILQDHVLKIVENTNQFATHLAKSDSERQKLKNEIIANVEQIHKNYEPHMPRHSTPLTEEKLSVKGSFTPLLGENVVSVKDIPKLEEWPTFSGEGEYNHIEFIRTIDMLQEDFIIPDEIIVGKLHCLFNRTTANKCYYKMRIDHGKHDWSWWKSEAITKWANNFGRFKIENSFESAIFNSEKDKSLTWLFKQKDRLSALHPDISDTMINMKVLRKCGGELEHAIKSRCVEPCSTED</sequence>
<dbReference type="Proteomes" id="UP000765509">
    <property type="component" value="Unassembled WGS sequence"/>
</dbReference>
<feature type="compositionally biased region" description="Polar residues" evidence="1">
    <location>
        <begin position="166"/>
        <end position="182"/>
    </location>
</feature>
<feature type="compositionally biased region" description="Basic and acidic residues" evidence="1">
    <location>
        <begin position="52"/>
        <end position="61"/>
    </location>
</feature>
<comment type="caution">
    <text evidence="2">The sequence shown here is derived from an EMBL/GenBank/DDBJ whole genome shotgun (WGS) entry which is preliminary data.</text>
</comment>
<name>A0A9Q3JEQ0_9BASI</name>
<dbReference type="AlphaFoldDB" id="A0A9Q3JEQ0"/>
<keyword evidence="3" id="KW-1185">Reference proteome</keyword>